<sequence>MKPLSTTFAAIVLALYCYGTPIGPGVAALSEQIARRAQYGQDLANFQSASDVSADAAAGSKDKKSAAPSAIKNDNNDFYDPDPDSTFNDSDEGRSDAAKPEVSPATSLSGDAVADTSSAPADAPSGDADARPFLPNAMPLMPLLMLQVVILLTLAQAIVLLQDQAAQLKTKT</sequence>
<organism evidence="1 2">
    <name type="scientific">Entomophthora muscae</name>
    <dbReference type="NCBI Taxonomy" id="34485"/>
    <lineage>
        <taxon>Eukaryota</taxon>
        <taxon>Fungi</taxon>
        <taxon>Fungi incertae sedis</taxon>
        <taxon>Zoopagomycota</taxon>
        <taxon>Entomophthoromycotina</taxon>
        <taxon>Entomophthoromycetes</taxon>
        <taxon>Entomophthorales</taxon>
        <taxon>Entomophthoraceae</taxon>
        <taxon>Entomophthora</taxon>
    </lineage>
</organism>
<dbReference type="Proteomes" id="UP001165960">
    <property type="component" value="Unassembled WGS sequence"/>
</dbReference>
<dbReference type="EMBL" id="QTSX02002889">
    <property type="protein sequence ID" value="KAJ9073705.1"/>
    <property type="molecule type" value="Genomic_DNA"/>
</dbReference>
<keyword evidence="2" id="KW-1185">Reference proteome</keyword>
<gene>
    <name evidence="1" type="ORF">DSO57_1013308</name>
</gene>
<protein>
    <submittedName>
        <fullName evidence="1">Uncharacterized protein</fullName>
    </submittedName>
</protein>
<evidence type="ECO:0000313" key="1">
    <source>
        <dbReference type="EMBL" id="KAJ9073705.1"/>
    </source>
</evidence>
<evidence type="ECO:0000313" key="2">
    <source>
        <dbReference type="Proteomes" id="UP001165960"/>
    </source>
</evidence>
<proteinExistence type="predicted"/>
<comment type="caution">
    <text evidence="1">The sequence shown here is derived from an EMBL/GenBank/DDBJ whole genome shotgun (WGS) entry which is preliminary data.</text>
</comment>
<accession>A0ACC2TG71</accession>
<reference evidence="1" key="1">
    <citation type="submission" date="2022-04" db="EMBL/GenBank/DDBJ databases">
        <title>Genome of the entomopathogenic fungus Entomophthora muscae.</title>
        <authorList>
            <person name="Elya C."/>
            <person name="Lovett B.R."/>
            <person name="Lee E."/>
            <person name="Macias A.M."/>
            <person name="Hajek A.E."/>
            <person name="De Bivort B.L."/>
            <person name="Kasson M.T."/>
            <person name="De Fine Licht H.H."/>
            <person name="Stajich J.E."/>
        </authorList>
    </citation>
    <scope>NUCLEOTIDE SEQUENCE</scope>
    <source>
        <strain evidence="1">Berkeley</strain>
    </source>
</reference>
<name>A0ACC2TG71_9FUNG</name>